<organism evidence="2 3">
    <name type="scientific">Aminicella lysinilytica</name>
    <dbReference type="NCBI Taxonomy" id="433323"/>
    <lineage>
        <taxon>Bacteria</taxon>
        <taxon>Bacillati</taxon>
        <taxon>Bacillota</taxon>
        <taxon>Clostridia</taxon>
        <taxon>Peptostreptococcales</taxon>
        <taxon>Anaerovoracaceae</taxon>
        <taxon>Aminicella</taxon>
    </lineage>
</organism>
<dbReference type="Pfam" id="PF03009">
    <property type="entry name" value="GDPD"/>
    <property type="match status" value="1"/>
</dbReference>
<protein>
    <submittedName>
        <fullName evidence="2">Glycerophosphoryl diester phosphodiesterase</fullName>
    </submittedName>
</protein>
<dbReference type="Proteomes" id="UP000295500">
    <property type="component" value="Unassembled WGS sequence"/>
</dbReference>
<dbReference type="SUPFAM" id="SSF51695">
    <property type="entry name" value="PLC-like phosphodiesterases"/>
    <property type="match status" value="1"/>
</dbReference>
<sequence>MNRIKSDSWILTRPIAHRGLHNIEEGIPENSMGAFQAAVEAGHPMELDVHLTTDGRLFILHDFNTERVCGRNFNVSGMKSDMLGDFRLMGTEYTLPLLDDVLAEVDGRVPVLIEIKSESVHVGPLEEKLHETLQEYKGDVAIESFNPLSIRYMRKKNPEYIIGQLSYDFKGKDNIPGPVKRLLENCRLNFLSHPDFIAYDIKNMPRPFLKKMADGNKTALLGWTIRTEDDRAFAESHCDNYIFEKIR</sequence>
<evidence type="ECO:0000313" key="3">
    <source>
        <dbReference type="Proteomes" id="UP000295500"/>
    </source>
</evidence>
<dbReference type="PANTHER" id="PTHR46211:SF1">
    <property type="entry name" value="GLYCEROPHOSPHODIESTER PHOSPHODIESTERASE, CYTOPLASMIC"/>
    <property type="match status" value="1"/>
</dbReference>
<dbReference type="OrthoDB" id="384721at2"/>
<comment type="caution">
    <text evidence="2">The sequence shown here is derived from an EMBL/GenBank/DDBJ whole genome shotgun (WGS) entry which is preliminary data.</text>
</comment>
<keyword evidence="3" id="KW-1185">Reference proteome</keyword>
<name>A0A4R6PZ17_9FIRM</name>
<dbReference type="PROSITE" id="PS51704">
    <property type="entry name" value="GP_PDE"/>
    <property type="match status" value="1"/>
</dbReference>
<proteinExistence type="predicted"/>
<accession>A0A4R6PZ17</accession>
<dbReference type="GO" id="GO:0008081">
    <property type="term" value="F:phosphoric diester hydrolase activity"/>
    <property type="evidence" value="ECO:0007669"/>
    <property type="project" value="InterPro"/>
</dbReference>
<dbReference type="InterPro" id="IPR017946">
    <property type="entry name" value="PLC-like_Pdiesterase_TIM-brl"/>
</dbReference>
<dbReference type="AlphaFoldDB" id="A0A4R6PZ17"/>
<dbReference type="InterPro" id="IPR030395">
    <property type="entry name" value="GP_PDE_dom"/>
</dbReference>
<dbReference type="PANTHER" id="PTHR46211">
    <property type="entry name" value="GLYCEROPHOSPHORYL DIESTER PHOSPHODIESTERASE"/>
    <property type="match status" value="1"/>
</dbReference>
<reference evidence="2 3" key="1">
    <citation type="submission" date="2019-03" db="EMBL/GenBank/DDBJ databases">
        <title>Genomic Encyclopedia of Type Strains, Phase IV (KMG-IV): sequencing the most valuable type-strain genomes for metagenomic binning, comparative biology and taxonomic classification.</title>
        <authorList>
            <person name="Goeker M."/>
        </authorList>
    </citation>
    <scope>NUCLEOTIDE SEQUENCE [LARGE SCALE GENOMIC DNA]</scope>
    <source>
        <strain evidence="2 3">DSM 28287</strain>
    </source>
</reference>
<evidence type="ECO:0000313" key="2">
    <source>
        <dbReference type="EMBL" id="TDP49393.1"/>
    </source>
</evidence>
<dbReference type="Gene3D" id="3.20.20.190">
    <property type="entry name" value="Phosphatidylinositol (PI) phosphodiesterase"/>
    <property type="match status" value="1"/>
</dbReference>
<dbReference type="GO" id="GO:0006629">
    <property type="term" value="P:lipid metabolic process"/>
    <property type="evidence" value="ECO:0007669"/>
    <property type="project" value="InterPro"/>
</dbReference>
<dbReference type="EMBL" id="SNXO01000048">
    <property type="protein sequence ID" value="TDP49393.1"/>
    <property type="molecule type" value="Genomic_DNA"/>
</dbReference>
<evidence type="ECO:0000259" key="1">
    <source>
        <dbReference type="PROSITE" id="PS51704"/>
    </source>
</evidence>
<feature type="domain" description="GP-PDE" evidence="1">
    <location>
        <begin position="12"/>
        <end position="247"/>
    </location>
</feature>
<gene>
    <name evidence="2" type="ORF">EV211_1482</name>
</gene>
<dbReference type="RefSeq" id="WP_133529214.1">
    <property type="nucleotide sequence ID" value="NZ_SNXO01000048.1"/>
</dbReference>